<organism evidence="2 3">
    <name type="scientific">Saguinus oedipus</name>
    <name type="common">Cotton-top tamarin</name>
    <name type="synonym">Oedipomidas oedipus</name>
    <dbReference type="NCBI Taxonomy" id="9490"/>
    <lineage>
        <taxon>Eukaryota</taxon>
        <taxon>Metazoa</taxon>
        <taxon>Chordata</taxon>
        <taxon>Craniata</taxon>
        <taxon>Vertebrata</taxon>
        <taxon>Euteleostomi</taxon>
        <taxon>Mammalia</taxon>
        <taxon>Eutheria</taxon>
        <taxon>Euarchontoglires</taxon>
        <taxon>Primates</taxon>
        <taxon>Haplorrhini</taxon>
        <taxon>Platyrrhini</taxon>
        <taxon>Cebidae</taxon>
        <taxon>Callitrichinae</taxon>
        <taxon>Saguinus</taxon>
    </lineage>
</organism>
<dbReference type="Proteomes" id="UP001266305">
    <property type="component" value="Unassembled WGS sequence"/>
</dbReference>
<evidence type="ECO:0000313" key="3">
    <source>
        <dbReference type="Proteomes" id="UP001266305"/>
    </source>
</evidence>
<gene>
    <name evidence="2" type="ORF">P7K49_032500</name>
</gene>
<accession>A0ABQ9TYF1</accession>
<keyword evidence="3" id="KW-1185">Reference proteome</keyword>
<dbReference type="EMBL" id="JASSZA010000018">
    <property type="protein sequence ID" value="KAK2089834.1"/>
    <property type="molecule type" value="Genomic_DNA"/>
</dbReference>
<evidence type="ECO:0000313" key="2">
    <source>
        <dbReference type="EMBL" id="KAK2089834.1"/>
    </source>
</evidence>
<feature type="compositionally biased region" description="Polar residues" evidence="1">
    <location>
        <begin position="51"/>
        <end position="71"/>
    </location>
</feature>
<comment type="caution">
    <text evidence="2">The sequence shown here is derived from an EMBL/GenBank/DDBJ whole genome shotgun (WGS) entry which is preliminary data.</text>
</comment>
<reference evidence="2 3" key="1">
    <citation type="submission" date="2023-05" db="EMBL/GenBank/DDBJ databases">
        <title>B98-5 Cell Line De Novo Hybrid Assembly: An Optical Mapping Approach.</title>
        <authorList>
            <person name="Kananen K."/>
            <person name="Auerbach J.A."/>
            <person name="Kautto E."/>
            <person name="Blachly J.S."/>
        </authorList>
    </citation>
    <scope>NUCLEOTIDE SEQUENCE [LARGE SCALE GENOMIC DNA]</scope>
    <source>
        <strain evidence="2">B95-8</strain>
        <tissue evidence="2">Cell line</tissue>
    </source>
</reference>
<proteinExistence type="predicted"/>
<sequence>MSGLPFKAAVMEGVCFTLHTAVTDSRTQPGRQGAHGASVPVSGLCGRLHSTPPSGDQPCSASQTPPTSCTPKTMPPESRRHMCFEGPSHTGGQGMVAGRRGGSDDL</sequence>
<evidence type="ECO:0000256" key="1">
    <source>
        <dbReference type="SAM" id="MobiDB-lite"/>
    </source>
</evidence>
<name>A0ABQ9TYF1_SAGOE</name>
<feature type="region of interest" description="Disordered" evidence="1">
    <location>
        <begin position="25"/>
        <end position="106"/>
    </location>
</feature>
<protein>
    <submittedName>
        <fullName evidence="2">Uncharacterized protein</fullName>
    </submittedName>
</protein>